<reference evidence="1 2" key="1">
    <citation type="submission" date="2020-07" db="EMBL/GenBank/DDBJ databases">
        <title>Spirosoma foliorum sp. nov., isolated from the leaves on the Nejang mountain Korea, Republic of.</title>
        <authorList>
            <person name="Ho H."/>
            <person name="Lee Y.-J."/>
            <person name="Nurcahyanto D.-A."/>
            <person name="Kim S.-G."/>
        </authorList>
    </citation>
    <scope>NUCLEOTIDE SEQUENCE [LARGE SCALE GENOMIC DNA]</scope>
    <source>
        <strain evidence="1 2">PL0136</strain>
    </source>
</reference>
<dbReference type="AlphaFoldDB" id="A0A7G5GQ79"/>
<evidence type="ECO:0000313" key="1">
    <source>
        <dbReference type="EMBL" id="QMW01021.1"/>
    </source>
</evidence>
<dbReference type="Gene3D" id="2.30.110.10">
    <property type="entry name" value="Electron Transport, Fmn-binding Protein, Chain A"/>
    <property type="match status" value="1"/>
</dbReference>
<organism evidence="1 2">
    <name type="scientific">Spirosoma foliorum</name>
    <dbReference type="NCBI Taxonomy" id="2710596"/>
    <lineage>
        <taxon>Bacteria</taxon>
        <taxon>Pseudomonadati</taxon>
        <taxon>Bacteroidota</taxon>
        <taxon>Cytophagia</taxon>
        <taxon>Cytophagales</taxon>
        <taxon>Cytophagaceae</taxon>
        <taxon>Spirosoma</taxon>
    </lineage>
</organism>
<sequence>MLSELSPDVVESMLTNQYFGRIGCAANDRVLIEPVAYYYDGHFIYGLTRQGTKTQLLHENPHVAFEIDEVVTPTLWRSVVIEGIFEELKDEDRDDALFLLRQRKIPVFADERFGYPGVDSPTGNKVVYPVVYRIRIGRKTGRCYEYSPDQN</sequence>
<dbReference type="RefSeq" id="WP_182458134.1">
    <property type="nucleotide sequence ID" value="NZ_CP059732.1"/>
</dbReference>
<name>A0A7G5GQ79_9BACT</name>
<keyword evidence="2" id="KW-1185">Reference proteome</keyword>
<dbReference type="InterPro" id="IPR012349">
    <property type="entry name" value="Split_barrel_FMN-bd"/>
</dbReference>
<dbReference type="InterPro" id="IPR024747">
    <property type="entry name" value="Pyridox_Oxase-rel"/>
</dbReference>
<dbReference type="KEGG" id="sfol:H3H32_24005"/>
<proteinExistence type="predicted"/>
<protein>
    <submittedName>
        <fullName evidence="1">Pyridoxamine 5'-phosphate oxidase family protein</fullName>
    </submittedName>
</protein>
<accession>A0A7G5GQ79</accession>
<dbReference type="EMBL" id="CP059732">
    <property type="protein sequence ID" value="QMW01021.1"/>
    <property type="molecule type" value="Genomic_DNA"/>
</dbReference>
<evidence type="ECO:0000313" key="2">
    <source>
        <dbReference type="Proteomes" id="UP000515369"/>
    </source>
</evidence>
<gene>
    <name evidence="1" type="ORF">H3H32_24005</name>
</gene>
<dbReference type="Proteomes" id="UP000515369">
    <property type="component" value="Chromosome"/>
</dbReference>
<dbReference type="Pfam" id="PF12900">
    <property type="entry name" value="Pyridox_ox_2"/>
    <property type="match status" value="1"/>
</dbReference>
<dbReference type="SUPFAM" id="SSF50475">
    <property type="entry name" value="FMN-binding split barrel"/>
    <property type="match status" value="1"/>
</dbReference>